<evidence type="ECO:0000256" key="3">
    <source>
        <dbReference type="ARBA" id="ARBA00023163"/>
    </source>
</evidence>
<evidence type="ECO:0000313" key="6">
    <source>
        <dbReference type="EMBL" id="AHG92410.1"/>
    </source>
</evidence>
<dbReference type="OrthoDB" id="9789310at2"/>
<reference evidence="6 7" key="1">
    <citation type="journal article" date="2014" name="Genome Announc.">
        <title>Genome Sequence and Methylome of Soil Bacterium Gemmatirosa kalamazoonensis KBS708T, a Member of the Rarely Cultivated Gemmatimonadetes Phylum.</title>
        <authorList>
            <person name="Debruyn J.M."/>
            <person name="Radosevich M."/>
            <person name="Wommack K.E."/>
            <person name="Polson S.W."/>
            <person name="Hauser L.J."/>
            <person name="Fawaz M.N."/>
            <person name="Korlach J."/>
            <person name="Tsai Y.C."/>
        </authorList>
    </citation>
    <scope>NUCLEOTIDE SEQUENCE [LARGE SCALE GENOMIC DNA]</scope>
    <source>
        <strain evidence="6 7">KBS708</strain>
        <plasmid evidence="7">Plasmid 1</plasmid>
    </source>
</reference>
<dbReference type="InterPro" id="IPR036388">
    <property type="entry name" value="WH-like_DNA-bd_sf"/>
</dbReference>
<dbReference type="PANTHER" id="PTHR43537">
    <property type="entry name" value="TRANSCRIPTIONAL REGULATOR, GNTR FAMILY"/>
    <property type="match status" value="1"/>
</dbReference>
<dbReference type="KEGG" id="gba:J421_4875"/>
<dbReference type="Pfam" id="PF07729">
    <property type="entry name" value="FCD"/>
    <property type="match status" value="1"/>
</dbReference>
<dbReference type="FunCoup" id="W0RPZ4">
    <property type="interactions" value="101"/>
</dbReference>
<gene>
    <name evidence="6" type="ORF">J421_4875</name>
</gene>
<accession>W0RPZ4</accession>
<dbReference type="InterPro" id="IPR036390">
    <property type="entry name" value="WH_DNA-bd_sf"/>
</dbReference>
<keyword evidence="6" id="KW-0614">Plasmid</keyword>
<name>W0RPZ4_9BACT</name>
<dbReference type="EMBL" id="CP007129">
    <property type="protein sequence ID" value="AHG92410.1"/>
    <property type="molecule type" value="Genomic_DNA"/>
</dbReference>
<dbReference type="CDD" id="cd07377">
    <property type="entry name" value="WHTH_GntR"/>
    <property type="match status" value="1"/>
</dbReference>
<dbReference type="Gene3D" id="1.10.10.10">
    <property type="entry name" value="Winged helix-like DNA-binding domain superfamily/Winged helix DNA-binding domain"/>
    <property type="match status" value="1"/>
</dbReference>
<evidence type="ECO:0000256" key="1">
    <source>
        <dbReference type="ARBA" id="ARBA00023015"/>
    </source>
</evidence>
<dbReference type="SMART" id="SM00345">
    <property type="entry name" value="HTH_GNTR"/>
    <property type="match status" value="1"/>
</dbReference>
<dbReference type="Gene3D" id="1.20.120.530">
    <property type="entry name" value="GntR ligand-binding domain-like"/>
    <property type="match status" value="1"/>
</dbReference>
<dbReference type="AlphaFoldDB" id="W0RPZ4"/>
<dbReference type="HOGENOM" id="CLU_017584_5_4_0"/>
<dbReference type="InterPro" id="IPR011711">
    <property type="entry name" value="GntR_C"/>
</dbReference>
<dbReference type="GO" id="GO:0003700">
    <property type="term" value="F:DNA-binding transcription factor activity"/>
    <property type="evidence" value="ECO:0007669"/>
    <property type="project" value="InterPro"/>
</dbReference>
<dbReference type="PANTHER" id="PTHR43537:SF41">
    <property type="entry name" value="TRANSCRIPTIONAL REGULATORY PROTEIN"/>
    <property type="match status" value="1"/>
</dbReference>
<keyword evidence="2" id="KW-0238">DNA-binding</keyword>
<sequence length="248" mass="27902">MARRSTADASPRTTPLAPPPSRGAEPRVLPIQRQTLTSMTLDALRERILHGTYPEGEPLRQDALAEELGVSRIPVREALRQLEAEGLVTFNPHRGAVVSTLSLGEIEELFDLRAQIETELLRRAMPQVRAEDIARAKDVLDAYETALRNGDVASWGAMNWQFHSTLYAPADRPFTLTVAQKLHQQCDRYLRMQLALTHGEMRANDEHRGILAAVRKRDAKRAVQLLRDHIVGAGRLLHDFLQKERSVS</sequence>
<feature type="region of interest" description="Disordered" evidence="4">
    <location>
        <begin position="1"/>
        <end position="26"/>
    </location>
</feature>
<evidence type="ECO:0000259" key="5">
    <source>
        <dbReference type="PROSITE" id="PS50949"/>
    </source>
</evidence>
<dbReference type="SUPFAM" id="SSF48008">
    <property type="entry name" value="GntR ligand-binding domain-like"/>
    <property type="match status" value="1"/>
</dbReference>
<keyword evidence="1" id="KW-0805">Transcription regulation</keyword>
<feature type="domain" description="HTH gntR-type" evidence="5">
    <location>
        <begin position="34"/>
        <end position="101"/>
    </location>
</feature>
<dbReference type="Pfam" id="PF00392">
    <property type="entry name" value="GntR"/>
    <property type="match status" value="1"/>
</dbReference>
<dbReference type="Proteomes" id="UP000019151">
    <property type="component" value="Plasmid 1"/>
</dbReference>
<dbReference type="InterPro" id="IPR000524">
    <property type="entry name" value="Tscrpt_reg_HTH_GntR"/>
</dbReference>
<organism evidence="6 7">
    <name type="scientific">Gemmatirosa kalamazoonensis</name>
    <dbReference type="NCBI Taxonomy" id="861299"/>
    <lineage>
        <taxon>Bacteria</taxon>
        <taxon>Pseudomonadati</taxon>
        <taxon>Gemmatimonadota</taxon>
        <taxon>Gemmatimonadia</taxon>
        <taxon>Gemmatimonadales</taxon>
        <taxon>Gemmatimonadaceae</taxon>
        <taxon>Gemmatirosa</taxon>
    </lineage>
</organism>
<protein>
    <submittedName>
        <fullName evidence="6">GntR domain protein</fullName>
    </submittedName>
</protein>
<dbReference type="SMART" id="SM00895">
    <property type="entry name" value="FCD"/>
    <property type="match status" value="1"/>
</dbReference>
<dbReference type="InterPro" id="IPR008920">
    <property type="entry name" value="TF_FadR/GntR_C"/>
</dbReference>
<evidence type="ECO:0000256" key="2">
    <source>
        <dbReference type="ARBA" id="ARBA00023125"/>
    </source>
</evidence>
<evidence type="ECO:0000313" key="7">
    <source>
        <dbReference type="Proteomes" id="UP000019151"/>
    </source>
</evidence>
<keyword evidence="7" id="KW-1185">Reference proteome</keyword>
<keyword evidence="3" id="KW-0804">Transcription</keyword>
<dbReference type="PROSITE" id="PS50949">
    <property type="entry name" value="HTH_GNTR"/>
    <property type="match status" value="1"/>
</dbReference>
<dbReference type="GO" id="GO:0003677">
    <property type="term" value="F:DNA binding"/>
    <property type="evidence" value="ECO:0007669"/>
    <property type="project" value="UniProtKB-KW"/>
</dbReference>
<dbReference type="PRINTS" id="PR00035">
    <property type="entry name" value="HTHGNTR"/>
</dbReference>
<dbReference type="SUPFAM" id="SSF46785">
    <property type="entry name" value="Winged helix' DNA-binding domain"/>
    <property type="match status" value="1"/>
</dbReference>
<geneLocation type="plasmid" evidence="6 7">
    <name>1</name>
</geneLocation>
<proteinExistence type="predicted"/>
<dbReference type="RefSeq" id="WP_025413752.1">
    <property type="nucleotide sequence ID" value="NZ_CP007129.1"/>
</dbReference>
<dbReference type="InParanoid" id="W0RPZ4"/>
<evidence type="ECO:0000256" key="4">
    <source>
        <dbReference type="SAM" id="MobiDB-lite"/>
    </source>
</evidence>